<dbReference type="EMBL" id="NFKP01000001">
    <property type="protein sequence ID" value="OUP71326.1"/>
    <property type="molecule type" value="Genomic_DNA"/>
</dbReference>
<accession>A0A1Y4N3S8</accession>
<name>A0A1Y4N3S8_9FIRM</name>
<evidence type="ECO:0000313" key="2">
    <source>
        <dbReference type="Proteomes" id="UP000196386"/>
    </source>
</evidence>
<comment type="caution">
    <text evidence="1">The sequence shown here is derived from an EMBL/GenBank/DDBJ whole genome shotgun (WGS) entry which is preliminary data.</text>
</comment>
<dbReference type="RefSeq" id="WP_087298836.1">
    <property type="nucleotide sequence ID" value="NZ_NFKP01000001.1"/>
</dbReference>
<dbReference type="AlphaFoldDB" id="A0A1Y4N3S8"/>
<sequence>MSKINFAMFMAGLTIGSAATWLCLKKRYEQIAQEEIDSVKAVFAEKKPETVIRKEENENLDKDNKIKADQAKLKPDLINYAAKLAEEGYTNYASTNNKNAKEEKVNMVEKPYIISPEEFGDFDEYTKLSLTYYSDEVLADENDEIVDDIDETVGADFAAHFGEYEDDSVFVRNDRLKCDYEILKDNRSYSDVTGRYPGQMED</sequence>
<gene>
    <name evidence="1" type="ORF">B5F11_00080</name>
</gene>
<reference evidence="2" key="1">
    <citation type="submission" date="2017-04" db="EMBL/GenBank/DDBJ databases">
        <title>Function of individual gut microbiota members based on whole genome sequencing of pure cultures obtained from chicken caecum.</title>
        <authorList>
            <person name="Medvecky M."/>
            <person name="Cejkova D."/>
            <person name="Polansky O."/>
            <person name="Karasova D."/>
            <person name="Kubasova T."/>
            <person name="Cizek A."/>
            <person name="Rychlik I."/>
        </authorList>
    </citation>
    <scope>NUCLEOTIDE SEQUENCE [LARGE SCALE GENOMIC DNA]</scope>
    <source>
        <strain evidence="2">An175</strain>
    </source>
</reference>
<organism evidence="1 2">
    <name type="scientific">Anaerotruncus colihominis</name>
    <dbReference type="NCBI Taxonomy" id="169435"/>
    <lineage>
        <taxon>Bacteria</taxon>
        <taxon>Bacillati</taxon>
        <taxon>Bacillota</taxon>
        <taxon>Clostridia</taxon>
        <taxon>Eubacteriales</taxon>
        <taxon>Oscillospiraceae</taxon>
        <taxon>Anaerotruncus</taxon>
    </lineage>
</organism>
<evidence type="ECO:0000313" key="1">
    <source>
        <dbReference type="EMBL" id="OUP71326.1"/>
    </source>
</evidence>
<proteinExistence type="predicted"/>
<dbReference type="Proteomes" id="UP000196386">
    <property type="component" value="Unassembled WGS sequence"/>
</dbReference>
<protein>
    <submittedName>
        <fullName evidence="1">Uncharacterized protein</fullName>
    </submittedName>
</protein>